<evidence type="ECO:0000256" key="2">
    <source>
        <dbReference type="ARBA" id="ARBA00022448"/>
    </source>
</evidence>
<dbReference type="Gene3D" id="2.170.130.10">
    <property type="entry name" value="TonB-dependent receptor, plug domain"/>
    <property type="match status" value="1"/>
</dbReference>
<keyword evidence="5 7" id="KW-0472">Membrane</keyword>
<dbReference type="Pfam" id="PF13715">
    <property type="entry name" value="CarbopepD_reg_2"/>
    <property type="match status" value="1"/>
</dbReference>
<evidence type="ECO:0000256" key="5">
    <source>
        <dbReference type="ARBA" id="ARBA00023136"/>
    </source>
</evidence>
<dbReference type="InterPro" id="IPR012910">
    <property type="entry name" value="Plug_dom"/>
</dbReference>
<dbReference type="GO" id="GO:0009279">
    <property type="term" value="C:cell outer membrane"/>
    <property type="evidence" value="ECO:0007669"/>
    <property type="project" value="UniProtKB-SubCell"/>
</dbReference>
<dbReference type="EMBL" id="RMBX01000001">
    <property type="protein sequence ID" value="RPD43028.1"/>
    <property type="molecule type" value="Genomic_DNA"/>
</dbReference>
<protein>
    <submittedName>
        <fullName evidence="10">TonB-dependent receptor</fullName>
    </submittedName>
</protein>
<dbReference type="Gene3D" id="2.60.40.1120">
    <property type="entry name" value="Carboxypeptidase-like, regulatory domain"/>
    <property type="match status" value="1"/>
</dbReference>
<evidence type="ECO:0000256" key="4">
    <source>
        <dbReference type="ARBA" id="ARBA00022692"/>
    </source>
</evidence>
<dbReference type="AlphaFoldDB" id="A0A3N4MHF7"/>
<dbReference type="PROSITE" id="PS52016">
    <property type="entry name" value="TONB_DEPENDENT_REC_3"/>
    <property type="match status" value="1"/>
</dbReference>
<dbReference type="InterPro" id="IPR008969">
    <property type="entry name" value="CarboxyPept-like_regulatory"/>
</dbReference>
<evidence type="ECO:0000256" key="6">
    <source>
        <dbReference type="ARBA" id="ARBA00023237"/>
    </source>
</evidence>
<dbReference type="NCBIfam" id="TIGR04057">
    <property type="entry name" value="SusC_RagA_signa"/>
    <property type="match status" value="1"/>
</dbReference>
<comment type="subcellular location">
    <subcellularLocation>
        <location evidence="1 7">Cell outer membrane</location>
        <topology evidence="1 7">Multi-pass membrane protein</topology>
    </subcellularLocation>
</comment>
<evidence type="ECO:0000313" key="11">
    <source>
        <dbReference type="Proteomes" id="UP000279089"/>
    </source>
</evidence>
<keyword evidence="4 7" id="KW-0812">Transmembrane</keyword>
<evidence type="ECO:0000256" key="8">
    <source>
        <dbReference type="SAM" id="SignalP"/>
    </source>
</evidence>
<dbReference type="NCBIfam" id="TIGR04056">
    <property type="entry name" value="OMP_RagA_SusC"/>
    <property type="match status" value="1"/>
</dbReference>
<reference evidence="11" key="1">
    <citation type="submission" date="2018-11" db="EMBL/GenBank/DDBJ databases">
        <title>Chitinophaga lutea sp.nov., isolate from arsenic contaminated soil.</title>
        <authorList>
            <person name="Zong Y."/>
        </authorList>
    </citation>
    <scope>NUCLEOTIDE SEQUENCE [LARGE SCALE GENOMIC DNA]</scope>
    <source>
        <strain evidence="11">YLT18</strain>
    </source>
</reference>
<evidence type="ECO:0000256" key="3">
    <source>
        <dbReference type="ARBA" id="ARBA00022452"/>
    </source>
</evidence>
<dbReference type="RefSeq" id="WP_120514299.1">
    <property type="nucleotide sequence ID" value="NZ_QXZY01000001.1"/>
</dbReference>
<dbReference type="Gene3D" id="2.40.170.20">
    <property type="entry name" value="TonB-dependent receptor, beta-barrel domain"/>
    <property type="match status" value="1"/>
</dbReference>
<dbReference type="InterPro" id="IPR036942">
    <property type="entry name" value="Beta-barrel_TonB_sf"/>
</dbReference>
<dbReference type="Pfam" id="PF07715">
    <property type="entry name" value="Plug"/>
    <property type="match status" value="1"/>
</dbReference>
<keyword evidence="2 7" id="KW-0813">Transport</keyword>
<dbReference type="SUPFAM" id="SSF56935">
    <property type="entry name" value="Porins"/>
    <property type="match status" value="1"/>
</dbReference>
<gene>
    <name evidence="10" type="ORF">EG028_01695</name>
</gene>
<evidence type="ECO:0000256" key="1">
    <source>
        <dbReference type="ARBA" id="ARBA00004571"/>
    </source>
</evidence>
<organism evidence="10 11">
    <name type="scientific">Chitinophaga barathri</name>
    <dbReference type="NCBI Taxonomy" id="1647451"/>
    <lineage>
        <taxon>Bacteria</taxon>
        <taxon>Pseudomonadati</taxon>
        <taxon>Bacteroidota</taxon>
        <taxon>Chitinophagia</taxon>
        <taxon>Chitinophagales</taxon>
        <taxon>Chitinophagaceae</taxon>
        <taxon>Chitinophaga</taxon>
    </lineage>
</organism>
<evidence type="ECO:0000256" key="7">
    <source>
        <dbReference type="PROSITE-ProRule" id="PRU01360"/>
    </source>
</evidence>
<proteinExistence type="inferred from homology"/>
<evidence type="ECO:0000313" key="10">
    <source>
        <dbReference type="EMBL" id="RPD43028.1"/>
    </source>
</evidence>
<dbReference type="InterPro" id="IPR023996">
    <property type="entry name" value="TonB-dep_OMP_SusC/RagA"/>
</dbReference>
<comment type="caution">
    <text evidence="10">The sequence shown here is derived from an EMBL/GenBank/DDBJ whole genome shotgun (WGS) entry which is preliminary data.</text>
</comment>
<keyword evidence="11" id="KW-1185">Reference proteome</keyword>
<dbReference type="InterPro" id="IPR023997">
    <property type="entry name" value="TonB-dep_OMP_SusC/RagA_CS"/>
</dbReference>
<feature type="domain" description="TonB-dependent receptor plug" evidence="9">
    <location>
        <begin position="220"/>
        <end position="326"/>
    </location>
</feature>
<accession>A0A3N4MHF7</accession>
<keyword evidence="3 7" id="KW-1134">Transmembrane beta strand</keyword>
<name>A0A3N4MHF7_9BACT</name>
<dbReference type="OrthoDB" id="9768177at2"/>
<dbReference type="FunFam" id="2.170.130.10:FF:000008">
    <property type="entry name" value="SusC/RagA family TonB-linked outer membrane protein"/>
    <property type="match status" value="1"/>
</dbReference>
<evidence type="ECO:0000259" key="9">
    <source>
        <dbReference type="Pfam" id="PF07715"/>
    </source>
</evidence>
<dbReference type="InterPro" id="IPR039426">
    <property type="entry name" value="TonB-dep_rcpt-like"/>
</dbReference>
<dbReference type="Proteomes" id="UP000279089">
    <property type="component" value="Unassembled WGS sequence"/>
</dbReference>
<dbReference type="SUPFAM" id="SSF49464">
    <property type="entry name" value="Carboxypeptidase regulatory domain-like"/>
    <property type="match status" value="1"/>
</dbReference>
<feature type="chain" id="PRO_5018101355" evidence="8">
    <location>
        <begin position="26"/>
        <end position="1098"/>
    </location>
</feature>
<keyword evidence="8" id="KW-0732">Signal</keyword>
<feature type="signal peptide" evidence="8">
    <location>
        <begin position="1"/>
        <end position="25"/>
    </location>
</feature>
<comment type="similarity">
    <text evidence="7">Belongs to the TonB-dependent receptor family.</text>
</comment>
<dbReference type="InterPro" id="IPR037066">
    <property type="entry name" value="Plug_dom_sf"/>
</dbReference>
<keyword evidence="6 7" id="KW-0998">Cell outer membrane</keyword>
<sequence>MKLGCLTIAGVLFSIQLLTASPGSAQGVNDVKVTVALKKQPLLSALRQIEEQTSYRFAYVESQVNVYDKLVLSRAERSVGYTLALLLYQTDLRYTVRNNTILLLKREQDGGKSSQGLPESHAISEVAALTVKGSVKGEHGETLPGVSILEKGTKNGTISNEQGGFSINVASGSAVLVFSIVGYSMQEVPVDNRQALQVTLAASNTRMGEVVVVGYGAQNKRNVTGAISKVDMKQMENLPTTNVSQALRGRIAGVQFVDNGRPGQGGSILIRGTKSLNGGNNPLIIVDGIQFNSSLADINPNDIESMEVLKDASAAAIYGSRAANGVILITSKKGKSEKPVIRANVFQGFSGWSYKLKTLSPERYIQALLDWRKQSGLESDPAQIEKYLQSSEAENYQAGHTVDPWEEIAQQGRVATYDLNVSGRSKATNYFLSASYTDEKGLIYNDNQKRISLRANIENKITSWLTLGLHSTYIKRDLSGKEAAVHYAYHTSPYGRLYYDDGDPTRFPVPEEQLVLNPMRAALLTENEEAYHNLFTNFYALLNLPGVPGLSYRFNYSPNYRWRHNYNFFAQDKKMNSNTTSASKFNQENFDWVFENILTYKKRINENHAFDVTLLYGQTHTQLENTTANASPLANPALKWNSLTLGEVQTVTSDAEQTDGVSSMARLNYELLSRYIFTFTARRDGSSVFAENNKYATFPSAAFAWILSDEQFFKPVTFVNSLKLRASYGSVGNQAIGPYQSLSLSASNQYVYGDGGSTSTGVYPVSIANPDLKWETTATANLALDAEFFDGRLAATIEGYNIKTKNLIVRRSIPIMTGYTSILTNLGETNNRGIEITINSANIQRKNFEWNTNAVFSTNKNKLVHLYNSDIDGDGKEDNDVANKWFIGEPVFVAYDYEQDGIYQEGDVLPTGYKPGFVRLRDVNGDKTINTADRKVIGQLEPKYRWGITNNFRYKDFSLSIFVNAMQGWIKSFNQLDFTGSSLGNNYPGRAVNMLDAGWWTEENKSTTRPSLVYTNPFLHGYYMSRDFIRLQDVSLSYEVPKKTLERFGVNSLRIYVSGRNLYTLTDWIGPDPESGYSTQGEYFPTPRSVAAGLNVSF</sequence>
<keyword evidence="10" id="KW-0675">Receptor</keyword>